<proteinExistence type="predicted"/>
<name>A0A2U1LR89_ARTAN</name>
<organism evidence="2 3">
    <name type="scientific">Artemisia annua</name>
    <name type="common">Sweet wormwood</name>
    <dbReference type="NCBI Taxonomy" id="35608"/>
    <lineage>
        <taxon>Eukaryota</taxon>
        <taxon>Viridiplantae</taxon>
        <taxon>Streptophyta</taxon>
        <taxon>Embryophyta</taxon>
        <taxon>Tracheophyta</taxon>
        <taxon>Spermatophyta</taxon>
        <taxon>Magnoliopsida</taxon>
        <taxon>eudicotyledons</taxon>
        <taxon>Gunneridae</taxon>
        <taxon>Pentapetalae</taxon>
        <taxon>asterids</taxon>
        <taxon>campanulids</taxon>
        <taxon>Asterales</taxon>
        <taxon>Asteraceae</taxon>
        <taxon>Asteroideae</taxon>
        <taxon>Anthemideae</taxon>
        <taxon>Artemisiinae</taxon>
        <taxon>Artemisia</taxon>
    </lineage>
</organism>
<evidence type="ECO:0000313" key="3">
    <source>
        <dbReference type="Proteomes" id="UP000245207"/>
    </source>
</evidence>
<dbReference type="OrthoDB" id="2012664at2759"/>
<evidence type="ECO:0000313" key="2">
    <source>
        <dbReference type="EMBL" id="PWA51518.1"/>
    </source>
</evidence>
<keyword evidence="3" id="KW-1185">Reference proteome</keyword>
<dbReference type="Proteomes" id="UP000245207">
    <property type="component" value="Unassembled WGS sequence"/>
</dbReference>
<gene>
    <name evidence="2" type="ORF">CTI12_AA428140</name>
</gene>
<evidence type="ECO:0000256" key="1">
    <source>
        <dbReference type="SAM" id="MobiDB-lite"/>
    </source>
</evidence>
<feature type="compositionally biased region" description="Acidic residues" evidence="1">
    <location>
        <begin position="83"/>
        <end position="99"/>
    </location>
</feature>
<feature type="region of interest" description="Disordered" evidence="1">
    <location>
        <begin position="45"/>
        <end position="99"/>
    </location>
</feature>
<sequence length="124" mass="14402">MNNLVYVHFNANLMEKNKKRKARDHEVLLAQEASEAQEWIVEGDVYQDVSESGPPRETGRDDMGADELLRTRTSTRSHSRELYEEEFESESEVEVDEEIEYESDGVEIIEQYGQDEDDQSSVRV</sequence>
<feature type="compositionally biased region" description="Basic and acidic residues" evidence="1">
    <location>
        <begin position="57"/>
        <end position="70"/>
    </location>
</feature>
<accession>A0A2U1LR89</accession>
<dbReference type="EMBL" id="PKPP01008130">
    <property type="protein sequence ID" value="PWA51518.1"/>
    <property type="molecule type" value="Genomic_DNA"/>
</dbReference>
<dbReference type="AlphaFoldDB" id="A0A2U1LR89"/>
<comment type="caution">
    <text evidence="2">The sequence shown here is derived from an EMBL/GenBank/DDBJ whole genome shotgun (WGS) entry which is preliminary data.</text>
</comment>
<protein>
    <submittedName>
        <fullName evidence="2">Uncharacterized protein</fullName>
    </submittedName>
</protein>
<reference evidence="2 3" key="1">
    <citation type="journal article" date="2018" name="Mol. Plant">
        <title>The genome of Artemisia annua provides insight into the evolution of Asteraceae family and artemisinin biosynthesis.</title>
        <authorList>
            <person name="Shen Q."/>
            <person name="Zhang L."/>
            <person name="Liao Z."/>
            <person name="Wang S."/>
            <person name="Yan T."/>
            <person name="Shi P."/>
            <person name="Liu M."/>
            <person name="Fu X."/>
            <person name="Pan Q."/>
            <person name="Wang Y."/>
            <person name="Lv Z."/>
            <person name="Lu X."/>
            <person name="Zhang F."/>
            <person name="Jiang W."/>
            <person name="Ma Y."/>
            <person name="Chen M."/>
            <person name="Hao X."/>
            <person name="Li L."/>
            <person name="Tang Y."/>
            <person name="Lv G."/>
            <person name="Zhou Y."/>
            <person name="Sun X."/>
            <person name="Brodelius P.E."/>
            <person name="Rose J.K.C."/>
            <person name="Tang K."/>
        </authorList>
    </citation>
    <scope>NUCLEOTIDE SEQUENCE [LARGE SCALE GENOMIC DNA]</scope>
    <source>
        <strain evidence="3">cv. Huhao1</strain>
        <tissue evidence="2">Leaf</tissue>
    </source>
</reference>